<dbReference type="SUPFAM" id="SSF52507">
    <property type="entry name" value="Homo-oligomeric flavin-containing Cys decarboxylases, HFCD"/>
    <property type="match status" value="1"/>
</dbReference>
<dbReference type="InterPro" id="IPR003382">
    <property type="entry name" value="Flavoprotein"/>
</dbReference>
<dbReference type="GO" id="GO:0003824">
    <property type="term" value="F:catalytic activity"/>
    <property type="evidence" value="ECO:0007669"/>
    <property type="project" value="InterPro"/>
</dbReference>
<dbReference type="NCBIfam" id="TIGR02852">
    <property type="entry name" value="spore_dpaB"/>
    <property type="match status" value="1"/>
</dbReference>
<feature type="domain" description="Flavoprotein" evidence="1">
    <location>
        <begin position="6"/>
        <end position="166"/>
    </location>
</feature>
<dbReference type="NCBIfam" id="NF006161">
    <property type="entry name" value="PRK08305.1"/>
    <property type="match status" value="1"/>
</dbReference>
<gene>
    <name evidence="2" type="ORF">IAB51_12400</name>
</gene>
<dbReference type="Gene3D" id="3.40.50.1950">
    <property type="entry name" value="Flavin prenyltransferase-like"/>
    <property type="match status" value="1"/>
</dbReference>
<dbReference type="EMBL" id="DVJP01000080">
    <property type="protein sequence ID" value="HIS77585.1"/>
    <property type="molecule type" value="Genomic_DNA"/>
</dbReference>
<comment type="caution">
    <text evidence="2">The sequence shown here is derived from an EMBL/GenBank/DDBJ whole genome shotgun (WGS) entry which is preliminary data.</text>
</comment>
<name>A0A9D1K0R4_9FIRM</name>
<evidence type="ECO:0000313" key="3">
    <source>
        <dbReference type="Proteomes" id="UP000824002"/>
    </source>
</evidence>
<reference evidence="2" key="2">
    <citation type="journal article" date="2021" name="PeerJ">
        <title>Extensive microbial diversity within the chicken gut microbiome revealed by metagenomics and culture.</title>
        <authorList>
            <person name="Gilroy R."/>
            <person name="Ravi A."/>
            <person name="Getino M."/>
            <person name="Pursley I."/>
            <person name="Horton D.L."/>
            <person name="Alikhan N.F."/>
            <person name="Baker D."/>
            <person name="Gharbi K."/>
            <person name="Hall N."/>
            <person name="Watson M."/>
            <person name="Adriaenssens E.M."/>
            <person name="Foster-Nyarko E."/>
            <person name="Jarju S."/>
            <person name="Secka A."/>
            <person name="Antonio M."/>
            <person name="Oren A."/>
            <person name="Chaudhuri R.R."/>
            <person name="La Ragione R."/>
            <person name="Hildebrand F."/>
            <person name="Pallen M.J."/>
        </authorList>
    </citation>
    <scope>NUCLEOTIDE SEQUENCE</scope>
    <source>
        <strain evidence="2">CHK199-13235</strain>
    </source>
</reference>
<organism evidence="2 3">
    <name type="scientific">Candidatus Merdivicinus excrementipullorum</name>
    <dbReference type="NCBI Taxonomy" id="2840867"/>
    <lineage>
        <taxon>Bacteria</taxon>
        <taxon>Bacillati</taxon>
        <taxon>Bacillota</taxon>
        <taxon>Clostridia</taxon>
        <taxon>Eubacteriales</taxon>
        <taxon>Oscillospiraceae</taxon>
        <taxon>Oscillospiraceae incertae sedis</taxon>
        <taxon>Candidatus Merdivicinus</taxon>
    </lineage>
</organism>
<dbReference type="InterPro" id="IPR036551">
    <property type="entry name" value="Flavin_trans-like"/>
</dbReference>
<protein>
    <submittedName>
        <fullName evidence="2">Dipicolinate synthase subunit B</fullName>
    </submittedName>
</protein>
<evidence type="ECO:0000313" key="2">
    <source>
        <dbReference type="EMBL" id="HIS77585.1"/>
    </source>
</evidence>
<dbReference type="AlphaFoldDB" id="A0A9D1K0R4"/>
<dbReference type="InterPro" id="IPR014214">
    <property type="entry name" value="Dipicolinic_acid_synth_B"/>
</dbReference>
<sequence length="192" mass="20571">MPEPVKLGFAVTGSFCTFAPMLKSMEACREQGFDIFPILTPTAAQTDTRFGKAADFLAKIREISGRPPILDIVGAEPIGPKGMLDILLVAPCTGNTLSKLAAAQTDNAVTMAVKSHLRGRKPVVLAISTNDALSGSAVNIGALLNRRYYYFVPFRQDDPVKKPTSLVADFSLIPQTLRAALDGVQLQPLLAQ</sequence>
<dbReference type="PIRSF" id="PIRSF001390">
    <property type="entry name" value="Dipicolinate_synth_subunit_B"/>
    <property type="match status" value="1"/>
</dbReference>
<dbReference type="Pfam" id="PF02441">
    <property type="entry name" value="Flavoprotein"/>
    <property type="match status" value="1"/>
</dbReference>
<reference evidence="2" key="1">
    <citation type="submission" date="2020-10" db="EMBL/GenBank/DDBJ databases">
        <authorList>
            <person name="Gilroy R."/>
        </authorList>
    </citation>
    <scope>NUCLEOTIDE SEQUENCE</scope>
    <source>
        <strain evidence="2">CHK199-13235</strain>
    </source>
</reference>
<dbReference type="Proteomes" id="UP000824002">
    <property type="component" value="Unassembled WGS sequence"/>
</dbReference>
<evidence type="ECO:0000259" key="1">
    <source>
        <dbReference type="Pfam" id="PF02441"/>
    </source>
</evidence>
<proteinExistence type="predicted"/>
<accession>A0A9D1K0R4</accession>